<dbReference type="EMBL" id="CABDUW010000170">
    <property type="protein sequence ID" value="VTJ61327.1"/>
    <property type="molecule type" value="Genomic_DNA"/>
</dbReference>
<evidence type="ECO:0000313" key="3">
    <source>
        <dbReference type="Proteomes" id="UP000335636"/>
    </source>
</evidence>
<feature type="compositionally biased region" description="Basic and acidic residues" evidence="1">
    <location>
        <begin position="187"/>
        <end position="199"/>
    </location>
</feature>
<feature type="region of interest" description="Disordered" evidence="1">
    <location>
        <begin position="79"/>
        <end position="111"/>
    </location>
</feature>
<reference evidence="2" key="1">
    <citation type="submission" date="2019-04" db="EMBL/GenBank/DDBJ databases">
        <authorList>
            <person name="Alioto T."/>
            <person name="Alioto T."/>
        </authorList>
    </citation>
    <scope>NUCLEOTIDE SEQUENCE [LARGE SCALE GENOMIC DNA]</scope>
</reference>
<dbReference type="InterPro" id="IPR038935">
    <property type="entry name" value="C5orf52"/>
</dbReference>
<feature type="compositionally biased region" description="Low complexity" evidence="1">
    <location>
        <begin position="173"/>
        <end position="186"/>
    </location>
</feature>
<feature type="region of interest" description="Disordered" evidence="1">
    <location>
        <begin position="173"/>
        <end position="207"/>
    </location>
</feature>
<dbReference type="Proteomes" id="UP000335636">
    <property type="component" value="Unassembled WGS sequence"/>
</dbReference>
<organism evidence="2 3">
    <name type="scientific">Marmota monax</name>
    <name type="common">Woodchuck</name>
    <dbReference type="NCBI Taxonomy" id="9995"/>
    <lineage>
        <taxon>Eukaryota</taxon>
        <taxon>Metazoa</taxon>
        <taxon>Chordata</taxon>
        <taxon>Craniata</taxon>
        <taxon>Vertebrata</taxon>
        <taxon>Euteleostomi</taxon>
        <taxon>Mammalia</taxon>
        <taxon>Eutheria</taxon>
        <taxon>Euarchontoglires</taxon>
        <taxon>Glires</taxon>
        <taxon>Rodentia</taxon>
        <taxon>Sciuromorpha</taxon>
        <taxon>Sciuridae</taxon>
        <taxon>Xerinae</taxon>
        <taxon>Marmotini</taxon>
        <taxon>Marmota</taxon>
    </lineage>
</organism>
<accession>A0A5E4AV59</accession>
<protein>
    <submittedName>
        <fullName evidence="2">Uncharacterized protein</fullName>
    </submittedName>
</protein>
<proteinExistence type="predicted"/>
<dbReference type="Pfam" id="PF17666">
    <property type="entry name" value="DUF5528"/>
    <property type="match status" value="1"/>
</dbReference>
<feature type="compositionally biased region" description="Basic residues" evidence="1">
    <location>
        <begin position="79"/>
        <end position="91"/>
    </location>
</feature>
<evidence type="ECO:0000313" key="2">
    <source>
        <dbReference type="EMBL" id="VTJ61327.1"/>
    </source>
</evidence>
<comment type="caution">
    <text evidence="2">The sequence shown here is derived from an EMBL/GenBank/DDBJ whole genome shotgun (WGS) entry which is preliminary data.</text>
</comment>
<gene>
    <name evidence="2" type="ORF">MONAX_5E032232</name>
</gene>
<sequence>MKKWHRLSPAKVLKERDLLGSTDRNPRRPSNLIAIIMVSPRGETSAAQVSGEISVSVLRSEQPLQDLTYYHLRDHSLQRAKSHYGRRRRTILPRPQPPGSPRPQAPPHRVFPRQRTNLCWPRLPWVSLSICASVAIMVSIPASFPSSVEDETARPSRPSVTWDLDLYKDYKSSSKATASSGATGNLDLRRDQRGDRQETGHGVQPKVYFFRPRTSQPSVFFRCSLGSPELS</sequence>
<feature type="compositionally biased region" description="Pro residues" evidence="1">
    <location>
        <begin position="94"/>
        <end position="106"/>
    </location>
</feature>
<name>A0A5E4AV59_MARMO</name>
<evidence type="ECO:0000256" key="1">
    <source>
        <dbReference type="SAM" id="MobiDB-lite"/>
    </source>
</evidence>
<dbReference type="AlphaFoldDB" id="A0A5E4AV59"/>
<keyword evidence="3" id="KW-1185">Reference proteome</keyword>